<comment type="caution">
    <text evidence="4">The sequence shown here is derived from an EMBL/GenBank/DDBJ whole genome shotgun (WGS) entry which is preliminary data.</text>
</comment>
<dbReference type="InterPro" id="IPR053137">
    <property type="entry name" value="NLR-like"/>
</dbReference>
<feature type="compositionally biased region" description="Basic and acidic residues" evidence="2">
    <location>
        <begin position="194"/>
        <end position="205"/>
    </location>
</feature>
<dbReference type="InterPro" id="IPR011990">
    <property type="entry name" value="TPR-like_helical_dom_sf"/>
</dbReference>
<feature type="transmembrane region" description="Helical" evidence="3">
    <location>
        <begin position="32"/>
        <end position="53"/>
    </location>
</feature>
<name>A0A8J7S0T6_9PROT</name>
<dbReference type="SUPFAM" id="SSF48452">
    <property type="entry name" value="TPR-like"/>
    <property type="match status" value="1"/>
</dbReference>
<evidence type="ECO:0000313" key="4">
    <source>
        <dbReference type="EMBL" id="MBP5858242.1"/>
    </source>
</evidence>
<keyword evidence="5" id="KW-1185">Reference proteome</keyword>
<feature type="non-terminal residue" evidence="4">
    <location>
        <position position="437"/>
    </location>
</feature>
<dbReference type="AlphaFoldDB" id="A0A8J7S0T6"/>
<dbReference type="PANTHER" id="PTHR46082:SF11">
    <property type="entry name" value="AAA+ ATPASE DOMAIN-CONTAINING PROTEIN-RELATED"/>
    <property type="match status" value="1"/>
</dbReference>
<dbReference type="Gene3D" id="1.25.40.10">
    <property type="entry name" value="Tetratricopeptide repeat domain"/>
    <property type="match status" value="1"/>
</dbReference>
<feature type="coiled-coil region" evidence="1">
    <location>
        <begin position="54"/>
        <end position="102"/>
    </location>
</feature>
<evidence type="ECO:0000256" key="1">
    <source>
        <dbReference type="SAM" id="Coils"/>
    </source>
</evidence>
<keyword evidence="3" id="KW-0812">Transmembrane</keyword>
<keyword evidence="3" id="KW-0472">Membrane</keyword>
<evidence type="ECO:0000256" key="2">
    <source>
        <dbReference type="SAM" id="MobiDB-lite"/>
    </source>
</evidence>
<keyword evidence="1" id="KW-0175">Coiled coil</keyword>
<feature type="compositionally biased region" description="Polar residues" evidence="2">
    <location>
        <begin position="210"/>
        <end position="220"/>
    </location>
</feature>
<evidence type="ECO:0000256" key="3">
    <source>
        <dbReference type="SAM" id="Phobius"/>
    </source>
</evidence>
<dbReference type="EMBL" id="JAGMWN010000006">
    <property type="protein sequence ID" value="MBP5858242.1"/>
    <property type="molecule type" value="Genomic_DNA"/>
</dbReference>
<organism evidence="4 5">
    <name type="scientific">Marivibrio halodurans</name>
    <dbReference type="NCBI Taxonomy" id="2039722"/>
    <lineage>
        <taxon>Bacteria</taxon>
        <taxon>Pseudomonadati</taxon>
        <taxon>Pseudomonadota</taxon>
        <taxon>Alphaproteobacteria</taxon>
        <taxon>Rhodospirillales</taxon>
        <taxon>Rhodospirillaceae</taxon>
        <taxon>Marivibrio</taxon>
    </lineage>
</organism>
<protein>
    <submittedName>
        <fullName evidence="4">Tetratricopeptide repeat protein</fullName>
    </submittedName>
</protein>
<feature type="region of interest" description="Disordered" evidence="2">
    <location>
        <begin position="194"/>
        <end position="231"/>
    </location>
</feature>
<keyword evidence="3" id="KW-1133">Transmembrane helix</keyword>
<evidence type="ECO:0000313" key="5">
    <source>
        <dbReference type="Proteomes" id="UP000672602"/>
    </source>
</evidence>
<dbReference type="Proteomes" id="UP000672602">
    <property type="component" value="Unassembled WGS sequence"/>
</dbReference>
<dbReference type="RefSeq" id="WP_210682803.1">
    <property type="nucleotide sequence ID" value="NZ_JAGMWN010000006.1"/>
</dbReference>
<gene>
    <name evidence="4" type="ORF">KAJ83_14575</name>
</gene>
<accession>A0A8J7S0T6</accession>
<reference evidence="4" key="1">
    <citation type="submission" date="2021-04" db="EMBL/GenBank/DDBJ databases">
        <authorList>
            <person name="Zhang D.-C."/>
        </authorList>
    </citation>
    <scope>NUCLEOTIDE SEQUENCE</scope>
    <source>
        <strain evidence="4">CGMCC 1.15697</strain>
    </source>
</reference>
<dbReference type="Pfam" id="PF13424">
    <property type="entry name" value="TPR_12"/>
    <property type="match status" value="1"/>
</dbReference>
<proteinExistence type="predicted"/>
<dbReference type="PANTHER" id="PTHR46082">
    <property type="entry name" value="ATP/GTP-BINDING PROTEIN-RELATED"/>
    <property type="match status" value="1"/>
</dbReference>
<sequence>MSGDEREGEVAMLTALIDILTELRDDSLYGQVQFLLAVGVVVVGPMIATFRYTRHRAKRRYQKGIQRIKELEDERAANEETIAALRADRKQGEARCETLLSEAPEGVLERIEREERDGNLDPAIAIARDYIGRNRTALHRAYRLLTDAAIIEASEDGAAGYANALLHARGGLAVAPEDEDLRDLAEELEQAAADPDHPVPHDAPHDAPGSPTTASPTQGPSDAATRAERRAARAALPADLDALQRCFSRAYRTGHWRLMRRFAEHGLRLARRVEGGETRKVLIWCHNLADAERLDGHPDRAFDLLEPETKPWEAVFGPDDAVSFRFRHSIASCLRRIGSVGEALEFARALLPDRERVQGTDHPDTLATRHLIATCLRDIGSAGEALSASRALLPDRERIKGEDHPETLTTRYLIATCLRDIGSAGEALSASRALLPD</sequence>